<dbReference type="EMBL" id="BMHH01000008">
    <property type="protein sequence ID" value="GGA95177.1"/>
    <property type="molecule type" value="Genomic_DNA"/>
</dbReference>
<dbReference type="SUPFAM" id="SSF53822">
    <property type="entry name" value="Periplasmic binding protein-like I"/>
    <property type="match status" value="1"/>
</dbReference>
<dbReference type="InterPro" id="IPR000843">
    <property type="entry name" value="HTH_LacI"/>
</dbReference>
<dbReference type="InterPro" id="IPR010982">
    <property type="entry name" value="Lambda_DNA-bd_dom_sf"/>
</dbReference>
<reference evidence="5" key="2">
    <citation type="submission" date="2020-09" db="EMBL/GenBank/DDBJ databases">
        <authorList>
            <person name="Sun Q."/>
            <person name="Zhou Y."/>
        </authorList>
    </citation>
    <scope>NUCLEOTIDE SEQUENCE</scope>
    <source>
        <strain evidence="5">CGMCC 1.15082</strain>
    </source>
</reference>
<evidence type="ECO:0000256" key="1">
    <source>
        <dbReference type="ARBA" id="ARBA00023015"/>
    </source>
</evidence>
<keyword evidence="1" id="KW-0805">Transcription regulation</keyword>
<dbReference type="Gene3D" id="1.10.260.40">
    <property type="entry name" value="lambda repressor-like DNA-binding domains"/>
    <property type="match status" value="1"/>
</dbReference>
<dbReference type="Pfam" id="PF13377">
    <property type="entry name" value="Peripla_BP_3"/>
    <property type="match status" value="1"/>
</dbReference>
<evidence type="ECO:0000259" key="4">
    <source>
        <dbReference type="PROSITE" id="PS50932"/>
    </source>
</evidence>
<dbReference type="SUPFAM" id="SSF47413">
    <property type="entry name" value="lambda repressor-like DNA-binding domains"/>
    <property type="match status" value="1"/>
</dbReference>
<dbReference type="RefSeq" id="WP_188824424.1">
    <property type="nucleotide sequence ID" value="NZ_BMHH01000008.1"/>
</dbReference>
<reference evidence="5" key="1">
    <citation type="journal article" date="2014" name="Int. J. Syst. Evol. Microbiol.">
        <title>Complete genome sequence of Corynebacterium casei LMG S-19264T (=DSM 44701T), isolated from a smear-ripened cheese.</title>
        <authorList>
            <consortium name="US DOE Joint Genome Institute (JGI-PGF)"/>
            <person name="Walter F."/>
            <person name="Albersmeier A."/>
            <person name="Kalinowski J."/>
            <person name="Ruckert C."/>
        </authorList>
    </citation>
    <scope>NUCLEOTIDE SEQUENCE</scope>
    <source>
        <strain evidence="5">CGMCC 1.15082</strain>
    </source>
</reference>
<dbReference type="CDD" id="cd01392">
    <property type="entry name" value="HTH_LacI"/>
    <property type="match status" value="1"/>
</dbReference>
<dbReference type="GO" id="GO:0000976">
    <property type="term" value="F:transcription cis-regulatory region binding"/>
    <property type="evidence" value="ECO:0007669"/>
    <property type="project" value="TreeGrafter"/>
</dbReference>
<sequence>MRQGAPTLADVARLAEVSEITVSRVVRNKGPIAEATRARVVEAIRLLGYVPNRAAGALASAGSPLIGVLLPSLSNIVFPEVLRGIHTALVSTGYQPLVGVTDYDPLKEQHLVSSLLAWQPAAIITTGFEHTESTWLMLTDSKIRVAELMDIDAEPIDIAVGLSQQGAGYETGRHLVQRGYRRFGYVGHDWNADRRAYLRYKGLRTALAEAGLSLAAEERVDGPSSTMAGRETLAVLLSRKPDLDVVVFSNDDMAVGGFFHCLSANISVGKELGLFGFNGLDIGQVLPLPLSTIRSHRFDIGRIAVETLLETSERPPEKKIVDTGYEIITGATA</sequence>
<dbReference type="InterPro" id="IPR028082">
    <property type="entry name" value="Peripla_BP_I"/>
</dbReference>
<dbReference type="InterPro" id="IPR046335">
    <property type="entry name" value="LacI/GalR-like_sensor"/>
</dbReference>
<keyword evidence="2" id="KW-0238">DNA-binding</keyword>
<gene>
    <name evidence="5" type="ORF">GCM10011491_24370</name>
</gene>
<dbReference type="Pfam" id="PF00356">
    <property type="entry name" value="LacI"/>
    <property type="match status" value="1"/>
</dbReference>
<accession>A0A916SFP9</accession>
<dbReference type="PANTHER" id="PTHR30146:SF33">
    <property type="entry name" value="TRANSCRIPTIONAL REGULATOR"/>
    <property type="match status" value="1"/>
</dbReference>
<dbReference type="PANTHER" id="PTHR30146">
    <property type="entry name" value="LACI-RELATED TRANSCRIPTIONAL REPRESSOR"/>
    <property type="match status" value="1"/>
</dbReference>
<comment type="caution">
    <text evidence="5">The sequence shown here is derived from an EMBL/GenBank/DDBJ whole genome shotgun (WGS) entry which is preliminary data.</text>
</comment>
<dbReference type="PROSITE" id="PS00356">
    <property type="entry name" value="HTH_LACI_1"/>
    <property type="match status" value="1"/>
</dbReference>
<name>A0A916SFP9_9HYPH</name>
<dbReference type="Gene3D" id="3.40.50.2300">
    <property type="match status" value="2"/>
</dbReference>
<dbReference type="SMART" id="SM00354">
    <property type="entry name" value="HTH_LACI"/>
    <property type="match status" value="1"/>
</dbReference>
<keyword evidence="3" id="KW-0804">Transcription</keyword>
<dbReference type="Proteomes" id="UP000646478">
    <property type="component" value="Unassembled WGS sequence"/>
</dbReference>
<feature type="domain" description="HTH lacI-type" evidence="4">
    <location>
        <begin position="6"/>
        <end position="60"/>
    </location>
</feature>
<dbReference type="PROSITE" id="PS50932">
    <property type="entry name" value="HTH_LACI_2"/>
    <property type="match status" value="1"/>
</dbReference>
<evidence type="ECO:0000256" key="2">
    <source>
        <dbReference type="ARBA" id="ARBA00023125"/>
    </source>
</evidence>
<evidence type="ECO:0000256" key="3">
    <source>
        <dbReference type="ARBA" id="ARBA00023163"/>
    </source>
</evidence>
<dbReference type="GO" id="GO:0003700">
    <property type="term" value="F:DNA-binding transcription factor activity"/>
    <property type="evidence" value="ECO:0007669"/>
    <property type="project" value="TreeGrafter"/>
</dbReference>
<evidence type="ECO:0000313" key="6">
    <source>
        <dbReference type="Proteomes" id="UP000646478"/>
    </source>
</evidence>
<dbReference type="CDD" id="cd01575">
    <property type="entry name" value="PBP1_GntR"/>
    <property type="match status" value="1"/>
</dbReference>
<keyword evidence="6" id="KW-1185">Reference proteome</keyword>
<proteinExistence type="predicted"/>
<organism evidence="5 6">
    <name type="scientific">Brucella endophytica</name>
    <dbReference type="NCBI Taxonomy" id="1963359"/>
    <lineage>
        <taxon>Bacteria</taxon>
        <taxon>Pseudomonadati</taxon>
        <taxon>Pseudomonadota</taxon>
        <taxon>Alphaproteobacteria</taxon>
        <taxon>Hyphomicrobiales</taxon>
        <taxon>Brucellaceae</taxon>
        <taxon>Brucella/Ochrobactrum group</taxon>
        <taxon>Brucella</taxon>
    </lineage>
</organism>
<protein>
    <submittedName>
        <fullName evidence="5">LacI family transcriptional regulator</fullName>
    </submittedName>
</protein>
<dbReference type="AlphaFoldDB" id="A0A916SFP9"/>
<evidence type="ECO:0000313" key="5">
    <source>
        <dbReference type="EMBL" id="GGA95177.1"/>
    </source>
</evidence>